<organism evidence="11 12">
    <name type="scientific">Allacma fusca</name>
    <dbReference type="NCBI Taxonomy" id="39272"/>
    <lineage>
        <taxon>Eukaryota</taxon>
        <taxon>Metazoa</taxon>
        <taxon>Ecdysozoa</taxon>
        <taxon>Arthropoda</taxon>
        <taxon>Hexapoda</taxon>
        <taxon>Collembola</taxon>
        <taxon>Symphypleona</taxon>
        <taxon>Sminthuridae</taxon>
        <taxon>Allacma</taxon>
    </lineage>
</organism>
<evidence type="ECO:0000259" key="10">
    <source>
        <dbReference type="Pfam" id="PF00060"/>
    </source>
</evidence>
<dbReference type="EMBL" id="CAJVCH010097146">
    <property type="protein sequence ID" value="CAG7723257.1"/>
    <property type="molecule type" value="Genomic_DNA"/>
</dbReference>
<dbReference type="InterPro" id="IPR001320">
    <property type="entry name" value="Iontro_rcpt_C"/>
</dbReference>
<evidence type="ECO:0000256" key="7">
    <source>
        <dbReference type="ARBA" id="ARBA00023170"/>
    </source>
</evidence>
<dbReference type="GO" id="GO:0005886">
    <property type="term" value="C:plasma membrane"/>
    <property type="evidence" value="ECO:0007669"/>
    <property type="project" value="UniProtKB-SubCell"/>
</dbReference>
<feature type="transmembrane region" description="Helical" evidence="9">
    <location>
        <begin position="279"/>
        <end position="302"/>
    </location>
</feature>
<protein>
    <recommendedName>
        <fullName evidence="10">Ionotropic glutamate receptor C-terminal domain-containing protein</fullName>
    </recommendedName>
</protein>
<keyword evidence="5 9" id="KW-1133">Transmembrane helix</keyword>
<feature type="transmembrane region" description="Helical" evidence="9">
    <location>
        <begin position="547"/>
        <end position="568"/>
    </location>
</feature>
<keyword evidence="3" id="KW-1003">Cell membrane</keyword>
<dbReference type="PANTHER" id="PTHR42643:SF24">
    <property type="entry name" value="IONOTROPIC RECEPTOR 60A"/>
    <property type="match status" value="1"/>
</dbReference>
<accession>A0A8J2NRM7</accession>
<dbReference type="Pfam" id="PF00060">
    <property type="entry name" value="Lig_chan"/>
    <property type="match status" value="1"/>
</dbReference>
<dbReference type="PANTHER" id="PTHR42643">
    <property type="entry name" value="IONOTROPIC RECEPTOR 20A-RELATED"/>
    <property type="match status" value="1"/>
</dbReference>
<evidence type="ECO:0000256" key="2">
    <source>
        <dbReference type="ARBA" id="ARBA00008685"/>
    </source>
</evidence>
<keyword evidence="4 9" id="KW-0812">Transmembrane</keyword>
<sequence length="612" mass="69714">MKTGLQYCRIRSVGGNEGDHEHIINIVSSENYITVERSTNAPAQNHSKARPDVIQFSSFCINIVVFPAKDLASFRQITAALSASTRLEMLHFIFLETQNNLANIWNTKLFQRLKFKTGLLLDKPGLEMTERESPSFDSTNFNIVRKIPPAAFSWSNLRNQHLVIGLLDFEPYVIHDAEHAPKLGMMFTPLLDLVSAFNVSADWKLDMPGESTLPNGSYEGFVGDLEERRIDLCFTTVLNLLHYVRMDYSSVVYVATTRAYISHPKVHVKWEAILYPFDFTVWMVILGFFFGIMPLIYIHLVLKRSESSQPPEAVYLSIVLPYSALLQESRAIPKRVRFLMVMIILYSIIIAVFYNSNLVSFLTFPEPDAVPQSFEELAARKDYTIYNMYYNGGAMEVFFNEATLKYLIEIDKRRIKEPDFSKCIRHALFEPRTACLGWPVVADPMMAKNFTLHSSFIPLRATSSADSPKVVVGLQKNSKHFTSFNSALTWAVDTGHYLKSAQASLEYLQRNGIAWLKQNRDGETHRKLTHLMEEFQPAATKPFGIKNFVLCFAAVLVGGCLGAITWIFEMILRFRFKIFGADVLQPTFGNLINFITVPCSKRLNLVQTFKNT</sequence>
<gene>
    <name evidence="11" type="ORF">AFUS01_LOCUS12354</name>
</gene>
<comment type="subcellular location">
    <subcellularLocation>
        <location evidence="1">Cell membrane</location>
        <topology evidence="1">Multi-pass membrane protein</topology>
    </subcellularLocation>
</comment>
<dbReference type="GO" id="GO:0050906">
    <property type="term" value="P:detection of stimulus involved in sensory perception"/>
    <property type="evidence" value="ECO:0007669"/>
    <property type="project" value="UniProtKB-ARBA"/>
</dbReference>
<evidence type="ECO:0000256" key="4">
    <source>
        <dbReference type="ARBA" id="ARBA00022692"/>
    </source>
</evidence>
<proteinExistence type="inferred from homology"/>
<evidence type="ECO:0000256" key="1">
    <source>
        <dbReference type="ARBA" id="ARBA00004651"/>
    </source>
</evidence>
<feature type="domain" description="Ionotropic glutamate receptor C-terminal" evidence="10">
    <location>
        <begin position="279"/>
        <end position="558"/>
    </location>
</feature>
<feature type="transmembrane region" description="Helical" evidence="9">
    <location>
        <begin position="336"/>
        <end position="354"/>
    </location>
</feature>
<evidence type="ECO:0000256" key="3">
    <source>
        <dbReference type="ARBA" id="ARBA00022475"/>
    </source>
</evidence>
<keyword evidence="6 9" id="KW-0472">Membrane</keyword>
<keyword evidence="12" id="KW-1185">Reference proteome</keyword>
<evidence type="ECO:0000256" key="9">
    <source>
        <dbReference type="SAM" id="Phobius"/>
    </source>
</evidence>
<evidence type="ECO:0000313" key="11">
    <source>
        <dbReference type="EMBL" id="CAG7723257.1"/>
    </source>
</evidence>
<name>A0A8J2NRM7_9HEXA</name>
<comment type="caution">
    <text evidence="11">The sequence shown here is derived from an EMBL/GenBank/DDBJ whole genome shotgun (WGS) entry which is preliminary data.</text>
</comment>
<comment type="similarity">
    <text evidence="2">Belongs to the glutamate-gated ion channel (TC 1.A.10.1) family.</text>
</comment>
<dbReference type="AlphaFoldDB" id="A0A8J2NRM7"/>
<evidence type="ECO:0000256" key="8">
    <source>
        <dbReference type="ARBA" id="ARBA00023180"/>
    </source>
</evidence>
<evidence type="ECO:0000256" key="6">
    <source>
        <dbReference type="ARBA" id="ARBA00023136"/>
    </source>
</evidence>
<evidence type="ECO:0000313" key="12">
    <source>
        <dbReference type="Proteomes" id="UP000708208"/>
    </source>
</evidence>
<dbReference type="Proteomes" id="UP000708208">
    <property type="component" value="Unassembled WGS sequence"/>
</dbReference>
<dbReference type="InterPro" id="IPR052192">
    <property type="entry name" value="Insect_Ionotropic_Sensory_Rcpt"/>
</dbReference>
<reference evidence="11" key="1">
    <citation type="submission" date="2021-06" db="EMBL/GenBank/DDBJ databases">
        <authorList>
            <person name="Hodson N. C."/>
            <person name="Mongue J. A."/>
            <person name="Jaron S. K."/>
        </authorList>
    </citation>
    <scope>NUCLEOTIDE SEQUENCE</scope>
</reference>
<evidence type="ECO:0000256" key="5">
    <source>
        <dbReference type="ARBA" id="ARBA00022989"/>
    </source>
</evidence>
<keyword evidence="7" id="KW-0675">Receptor</keyword>
<keyword evidence="8" id="KW-0325">Glycoprotein</keyword>
<dbReference type="GO" id="GO:0015276">
    <property type="term" value="F:ligand-gated monoatomic ion channel activity"/>
    <property type="evidence" value="ECO:0007669"/>
    <property type="project" value="InterPro"/>
</dbReference>